<keyword evidence="2" id="KW-1185">Reference proteome</keyword>
<organism evidence="1 2">
    <name type="scientific">Zizania palustris</name>
    <name type="common">Northern wild rice</name>
    <dbReference type="NCBI Taxonomy" id="103762"/>
    <lineage>
        <taxon>Eukaryota</taxon>
        <taxon>Viridiplantae</taxon>
        <taxon>Streptophyta</taxon>
        <taxon>Embryophyta</taxon>
        <taxon>Tracheophyta</taxon>
        <taxon>Spermatophyta</taxon>
        <taxon>Magnoliopsida</taxon>
        <taxon>Liliopsida</taxon>
        <taxon>Poales</taxon>
        <taxon>Poaceae</taxon>
        <taxon>BOP clade</taxon>
        <taxon>Oryzoideae</taxon>
        <taxon>Oryzeae</taxon>
        <taxon>Zizaniinae</taxon>
        <taxon>Zizania</taxon>
    </lineage>
</organism>
<proteinExistence type="predicted"/>
<sequence length="101" mass="10678">MVHVLNMPVDVVDAWEAWLAPPSPAPDVDQQQQAISMEISMEGPSSANPASPELPANPTVQDFAQASVAAQVTEDELQRDPTEAAQIVPVTDNSMIANADA</sequence>
<name>A0A8J5T4B3_ZIZPA</name>
<dbReference type="EMBL" id="JAAALK010000284">
    <property type="protein sequence ID" value="KAG8067989.1"/>
    <property type="molecule type" value="Genomic_DNA"/>
</dbReference>
<comment type="caution">
    <text evidence="1">The sequence shown here is derived from an EMBL/GenBank/DDBJ whole genome shotgun (WGS) entry which is preliminary data.</text>
</comment>
<gene>
    <name evidence="1" type="ORF">GUJ93_ZPchr0005g16188</name>
</gene>
<dbReference type="Proteomes" id="UP000729402">
    <property type="component" value="Unassembled WGS sequence"/>
</dbReference>
<accession>A0A8J5T4B3</accession>
<evidence type="ECO:0000313" key="1">
    <source>
        <dbReference type="EMBL" id="KAG8067989.1"/>
    </source>
</evidence>
<reference evidence="1" key="2">
    <citation type="submission" date="2021-02" db="EMBL/GenBank/DDBJ databases">
        <authorList>
            <person name="Kimball J.A."/>
            <person name="Haas M.W."/>
            <person name="Macchietto M."/>
            <person name="Kono T."/>
            <person name="Duquette J."/>
            <person name="Shao M."/>
        </authorList>
    </citation>
    <scope>NUCLEOTIDE SEQUENCE</scope>
    <source>
        <tissue evidence="1">Fresh leaf tissue</tissue>
    </source>
</reference>
<evidence type="ECO:0000313" key="2">
    <source>
        <dbReference type="Proteomes" id="UP000729402"/>
    </source>
</evidence>
<protein>
    <submittedName>
        <fullName evidence="1">Uncharacterized protein</fullName>
    </submittedName>
</protein>
<reference evidence="1" key="1">
    <citation type="journal article" date="2021" name="bioRxiv">
        <title>Whole Genome Assembly and Annotation of Northern Wild Rice, Zizania palustris L., Supports a Whole Genome Duplication in the Zizania Genus.</title>
        <authorList>
            <person name="Haas M."/>
            <person name="Kono T."/>
            <person name="Macchietto M."/>
            <person name="Millas R."/>
            <person name="McGilp L."/>
            <person name="Shao M."/>
            <person name="Duquette J."/>
            <person name="Hirsch C.N."/>
            <person name="Kimball J."/>
        </authorList>
    </citation>
    <scope>NUCLEOTIDE SEQUENCE</scope>
    <source>
        <tissue evidence="1">Fresh leaf tissue</tissue>
    </source>
</reference>
<dbReference type="AlphaFoldDB" id="A0A8J5T4B3"/>